<evidence type="ECO:0000259" key="4">
    <source>
        <dbReference type="Pfam" id="PF07501"/>
    </source>
</evidence>
<proteinExistence type="predicted"/>
<comment type="caution">
    <text evidence="6">The sequence shown here is derived from an EMBL/GenBank/DDBJ whole genome shotgun (WGS) entry which is preliminary data.</text>
</comment>
<feature type="transmembrane region" description="Helical" evidence="3">
    <location>
        <begin position="32"/>
        <end position="53"/>
    </location>
</feature>
<dbReference type="Proteomes" id="UP000018168">
    <property type="component" value="Unassembled WGS sequence"/>
</dbReference>
<dbReference type="Pfam" id="PF04294">
    <property type="entry name" value="VanW"/>
    <property type="match status" value="1"/>
</dbReference>
<name>R6N252_9FIRM</name>
<keyword evidence="3" id="KW-0812">Transmembrane</keyword>
<dbReference type="EMBL" id="CBEP010000093">
    <property type="protein sequence ID" value="CDC05110.1"/>
    <property type="molecule type" value="Genomic_DNA"/>
</dbReference>
<gene>
    <name evidence="6" type="ORF">BN578_00642</name>
</gene>
<reference evidence="6" key="1">
    <citation type="submission" date="2012-11" db="EMBL/GenBank/DDBJ databases">
        <title>Dependencies among metagenomic species, viruses, plasmids and units of genetic variation.</title>
        <authorList>
            <person name="Nielsen H.B."/>
            <person name="Almeida M."/>
            <person name="Juncker A.S."/>
            <person name="Rasmussen S."/>
            <person name="Li J."/>
            <person name="Sunagawa S."/>
            <person name="Plichta D."/>
            <person name="Gautier L."/>
            <person name="Le Chatelier E."/>
            <person name="Peletier E."/>
            <person name="Bonde I."/>
            <person name="Nielsen T."/>
            <person name="Manichanh C."/>
            <person name="Arumugam M."/>
            <person name="Batto J."/>
            <person name="Santos M.B.Q.D."/>
            <person name="Blom N."/>
            <person name="Borruel N."/>
            <person name="Burgdorf K.S."/>
            <person name="Boumezbeur F."/>
            <person name="Casellas F."/>
            <person name="Dore J."/>
            <person name="Guarner F."/>
            <person name="Hansen T."/>
            <person name="Hildebrand F."/>
            <person name="Kaas R.S."/>
            <person name="Kennedy S."/>
            <person name="Kristiansen K."/>
            <person name="Kultima J.R."/>
            <person name="Leonard P."/>
            <person name="Levenez F."/>
            <person name="Lund O."/>
            <person name="Moumen B."/>
            <person name="Le Paslier D."/>
            <person name="Pons N."/>
            <person name="Pedersen O."/>
            <person name="Prifti E."/>
            <person name="Qin J."/>
            <person name="Raes J."/>
            <person name="Tap J."/>
            <person name="Tims S."/>
            <person name="Ussery D.W."/>
            <person name="Yamada T."/>
            <person name="MetaHit consortium"/>
            <person name="Renault P."/>
            <person name="Sicheritz-Ponten T."/>
            <person name="Bork P."/>
            <person name="Wang J."/>
            <person name="Brunak S."/>
            <person name="Ehrlich S.D."/>
        </authorList>
    </citation>
    <scope>NUCLEOTIDE SEQUENCE [LARGE SCALE GENOMIC DNA]</scope>
</reference>
<accession>R6N252</accession>
<protein>
    <submittedName>
        <fullName evidence="6">VanW-like protein</fullName>
    </submittedName>
</protein>
<evidence type="ECO:0000313" key="6">
    <source>
        <dbReference type="EMBL" id="CDC05110.1"/>
    </source>
</evidence>
<keyword evidence="3" id="KW-1133">Transmembrane helix</keyword>
<feature type="region of interest" description="Disordered" evidence="2">
    <location>
        <begin position="491"/>
        <end position="562"/>
    </location>
</feature>
<feature type="domain" description="YoaR-like putative peptidoglycan binding" evidence="5">
    <location>
        <begin position="127"/>
        <end position="237"/>
    </location>
</feature>
<feature type="domain" description="G5" evidence="4">
    <location>
        <begin position="430"/>
        <end position="481"/>
    </location>
</feature>
<dbReference type="InterPro" id="IPR011098">
    <property type="entry name" value="G5_dom"/>
</dbReference>
<evidence type="ECO:0000256" key="1">
    <source>
        <dbReference type="ARBA" id="ARBA00022729"/>
    </source>
</evidence>
<dbReference type="InterPro" id="IPR022029">
    <property type="entry name" value="YoaR-like_PG-bd"/>
</dbReference>
<dbReference type="Pfam" id="PF12229">
    <property type="entry name" value="PG_binding_4"/>
    <property type="match status" value="1"/>
</dbReference>
<dbReference type="AlphaFoldDB" id="R6N252"/>
<dbReference type="InterPro" id="IPR007391">
    <property type="entry name" value="Vancomycin_resist_VanW"/>
</dbReference>
<dbReference type="PANTHER" id="PTHR35788">
    <property type="entry name" value="EXPORTED PROTEIN-RELATED"/>
    <property type="match status" value="1"/>
</dbReference>
<evidence type="ECO:0000259" key="5">
    <source>
        <dbReference type="Pfam" id="PF12229"/>
    </source>
</evidence>
<keyword evidence="3" id="KW-0472">Membrane</keyword>
<evidence type="ECO:0000313" key="7">
    <source>
        <dbReference type="Proteomes" id="UP000018168"/>
    </source>
</evidence>
<evidence type="ECO:0000256" key="3">
    <source>
        <dbReference type="SAM" id="Phobius"/>
    </source>
</evidence>
<dbReference type="InterPro" id="IPR052913">
    <property type="entry name" value="Glycopeptide_resist_protein"/>
</dbReference>
<feature type="compositionally biased region" description="Polar residues" evidence="2">
    <location>
        <begin position="550"/>
        <end position="562"/>
    </location>
</feature>
<keyword evidence="1" id="KW-0732">Signal</keyword>
<organism evidence="6 7">
    <name type="scientific">[Clostridium] leptum CAG:27</name>
    <dbReference type="NCBI Taxonomy" id="1263068"/>
    <lineage>
        <taxon>Bacteria</taxon>
        <taxon>Bacillati</taxon>
        <taxon>Bacillota</taxon>
        <taxon>Clostridia</taxon>
        <taxon>Eubacteriales</taxon>
        <taxon>Oscillospiraceae</taxon>
        <taxon>Oscillospiraceae incertae sedis</taxon>
    </lineage>
</organism>
<evidence type="ECO:0000256" key="2">
    <source>
        <dbReference type="SAM" id="MobiDB-lite"/>
    </source>
</evidence>
<sequence length="562" mass="61824">MKRNKTVQDTQQLQNSQGAAVQTANRKKLPAWAWWAIGGALAVILAVGGFFGYQKYQEYQEYIAMVDRALNVDTFYTGIQVEGIDVGGKTMEEAKALLEKHEKSLLPDVKIKAVYGQKEYTVDNTYLSFESTLEAALEEAYQYAREGERDERYALVEALETQPKNFEVKAEFDADEKKVGELVKKIEKELNCEVTEAHVKEFNPDSDPMFVYEGGSPGIKVKAEELKQSLVKALEAENLKSELKIPVTETQPKTTVEDVKKQTVKLSEYTTYSTNTENGTHNMALSLAAANGTVLKPGEIFSFNETTGDTTTGALGYLPATGISNNKSVQVYGGGICQSSTTIYGAALRADMEIVTRYNHRWPSSYVPIGQDATVDYPSTDFQFKNSSDYPVYIKAYMDGRTLVVQIYGHPSDEWDTIEVESWQTGVIPPPPTEYIVDESLPEGTVTWWTDACYGYTAEGEKVFYKNGQEVKREPIDSSYYMEGAAVYKIGPNTDPNAPSQNGGGDKPANSTSSSAGNSSSNTSPSQPEASTPSQKPESNPETKPEDNPSGETNTETTVSGE</sequence>
<dbReference type="PANTHER" id="PTHR35788:SF1">
    <property type="entry name" value="EXPORTED PROTEIN"/>
    <property type="match status" value="1"/>
</dbReference>
<feature type="compositionally biased region" description="Low complexity" evidence="2">
    <location>
        <begin position="508"/>
        <end position="531"/>
    </location>
</feature>
<dbReference type="Pfam" id="PF07501">
    <property type="entry name" value="G5"/>
    <property type="match status" value="1"/>
</dbReference>